<dbReference type="AlphaFoldDB" id="A0A0E3SR48"/>
<protein>
    <recommendedName>
        <fullName evidence="1">YdhG-like domain-containing protein</fullName>
    </recommendedName>
</protein>
<proteinExistence type="predicted"/>
<evidence type="ECO:0000313" key="3">
    <source>
        <dbReference type="Proteomes" id="UP000033048"/>
    </source>
</evidence>
<dbReference type="KEGG" id="mmet:MCMEM_1243"/>
<name>A0A0E3SR48_METMT</name>
<accession>A0A0E3SR48</accession>
<feature type="domain" description="YdhG-like" evidence="1">
    <location>
        <begin position="9"/>
        <end position="60"/>
    </location>
</feature>
<dbReference type="PATRIC" id="fig|1434104.5.peg.1362"/>
<keyword evidence="3" id="KW-1185">Reference proteome</keyword>
<reference evidence="2 3" key="1">
    <citation type="submission" date="2014-07" db="EMBL/GenBank/DDBJ databases">
        <title>Methanogenic archaea and the global carbon cycle.</title>
        <authorList>
            <person name="Henriksen J.R."/>
            <person name="Luke J."/>
            <person name="Reinhart S."/>
            <person name="Benedict M.N."/>
            <person name="Youngblut N.D."/>
            <person name="Metcalf M.E."/>
            <person name="Whitaker R.J."/>
            <person name="Metcalf W.W."/>
        </authorList>
    </citation>
    <scope>NUCLEOTIDE SEQUENCE [LARGE SCALE GENOMIC DNA]</scope>
    <source>
        <strain evidence="2 3">MM1</strain>
    </source>
</reference>
<dbReference type="InterPro" id="IPR014922">
    <property type="entry name" value="YdhG-like"/>
</dbReference>
<organism evidence="2 3">
    <name type="scientific">Methanococcoides methylutens MM1</name>
    <dbReference type="NCBI Taxonomy" id="1434104"/>
    <lineage>
        <taxon>Archaea</taxon>
        <taxon>Methanobacteriati</taxon>
        <taxon>Methanobacteriota</taxon>
        <taxon>Stenosarchaea group</taxon>
        <taxon>Methanomicrobia</taxon>
        <taxon>Methanosarcinales</taxon>
        <taxon>Methanosarcinaceae</taxon>
        <taxon>Methanococcoides</taxon>
    </lineage>
</organism>
<dbReference type="OrthoDB" id="371903at2157"/>
<dbReference type="Pfam" id="PF08818">
    <property type="entry name" value="DUF1801"/>
    <property type="match status" value="1"/>
</dbReference>
<dbReference type="Proteomes" id="UP000033048">
    <property type="component" value="Chromosome"/>
</dbReference>
<dbReference type="GeneID" id="60431125"/>
<dbReference type="HOGENOM" id="CLU_130420_1_0_2"/>
<evidence type="ECO:0000313" key="2">
    <source>
        <dbReference type="EMBL" id="AKB85296.1"/>
    </source>
</evidence>
<evidence type="ECO:0000259" key="1">
    <source>
        <dbReference type="Pfam" id="PF08818"/>
    </source>
</evidence>
<gene>
    <name evidence="2" type="ORF">MCMEM_1243</name>
</gene>
<dbReference type="STRING" id="1434104.MCMEM_1243"/>
<dbReference type="RefSeq" id="WP_197072174.1">
    <property type="nucleotide sequence ID" value="NZ_CP009518.1"/>
</dbReference>
<dbReference type="SUPFAM" id="SSF159888">
    <property type="entry name" value="YdhG-like"/>
    <property type="match status" value="1"/>
</dbReference>
<dbReference type="EMBL" id="CP009518">
    <property type="protein sequence ID" value="AKB85296.1"/>
    <property type="molecule type" value="Genomic_DNA"/>
</dbReference>
<sequence length="69" mass="8053">MLTGFSPRKQNLTLYIMPGFEQYEDLLSRLGKYANGKSCLYIRKLEDIDQDVLRELVGQSVEYMKETSE</sequence>